<dbReference type="GO" id="GO:0005765">
    <property type="term" value="C:lysosomal membrane"/>
    <property type="evidence" value="ECO:0007669"/>
    <property type="project" value="TreeGrafter"/>
</dbReference>
<dbReference type="STRING" id="568069.A0A1J1HXA4"/>
<protein>
    <submittedName>
        <fullName evidence="7">CLUMA_CG006231, isoform A</fullName>
    </submittedName>
</protein>
<evidence type="ECO:0000256" key="6">
    <source>
        <dbReference type="SAM" id="Phobius"/>
    </source>
</evidence>
<feature type="transmembrane region" description="Helical" evidence="6">
    <location>
        <begin position="103"/>
        <end position="121"/>
    </location>
</feature>
<feature type="transmembrane region" description="Helical" evidence="6">
    <location>
        <begin position="261"/>
        <end position="281"/>
    </location>
</feature>
<sequence>MENSNGSAVKSLENGNLSNGEVKTLETSNEKRKRTISLIIIYFTLFLQSLGLAIAMTGVWPFLDKLDPHAGKPFFSLILAANPLGQFILSPILGYWTNKVPSIRIPIITSLVMFCVSSGLYSSLDLIESGVKFWMLVVRFFMGAASANVAVCRSYIAAATKLDERTFALSMASLAQVSGFIVGPLLQAAFTLLGDGIKIFKFFPLSMYTAPGWVNVILGALNIVIFLPQFFQDHNIAVREQMLIQGKENAKETWKSTKIDYLVAWSLIFSYFIVAFNLVILESLGTPLTMEQFAFTKKETLKWNGILVGVGALISCIIFCLLPRLCRIFREIDILIWGGLLIMTVGKFVYIPFRTELPQLSIEQNFTMENGTVFVNSTLGCPVVEQPWCEWTPRLGIPEFVVGYFMGVIGYPVGVTLIQTLFSKILGSRPQGTWMGIMLAAGSMSRIIGPVIIVGGYTKFGTIWTFSVTTIVMIIPIVLLYMLRNRVVGNGSQKIENPNNINMTDVSTQQPKG</sequence>
<dbReference type="EMBL" id="CVRI01000035">
    <property type="protein sequence ID" value="CRK92704.1"/>
    <property type="molecule type" value="Genomic_DNA"/>
</dbReference>
<reference evidence="7 8" key="1">
    <citation type="submission" date="2015-04" db="EMBL/GenBank/DDBJ databases">
        <authorList>
            <person name="Syromyatnikov M.Y."/>
            <person name="Popov V.N."/>
        </authorList>
    </citation>
    <scope>NUCLEOTIDE SEQUENCE [LARGE SCALE GENOMIC DNA]</scope>
</reference>
<dbReference type="Gene3D" id="1.20.1250.20">
    <property type="entry name" value="MFS general substrate transporter like domains"/>
    <property type="match status" value="1"/>
</dbReference>
<dbReference type="OrthoDB" id="370281at2759"/>
<evidence type="ECO:0000256" key="3">
    <source>
        <dbReference type="ARBA" id="ARBA00022692"/>
    </source>
</evidence>
<dbReference type="InterPro" id="IPR036259">
    <property type="entry name" value="MFS_trans_sf"/>
</dbReference>
<feature type="transmembrane region" description="Helical" evidence="6">
    <location>
        <begin position="334"/>
        <end position="353"/>
    </location>
</feature>
<dbReference type="Proteomes" id="UP000183832">
    <property type="component" value="Unassembled WGS sequence"/>
</dbReference>
<dbReference type="GO" id="GO:0022857">
    <property type="term" value="F:transmembrane transporter activity"/>
    <property type="evidence" value="ECO:0007669"/>
    <property type="project" value="InterPro"/>
</dbReference>
<dbReference type="PANTHER" id="PTHR23510:SF3">
    <property type="entry name" value="MAJOR FACILITATOR SUPERFAMILY DOMAIN-CONTAINING PROTEIN 8"/>
    <property type="match status" value="1"/>
</dbReference>
<dbReference type="Pfam" id="PF07690">
    <property type="entry name" value="MFS_1"/>
    <property type="match status" value="1"/>
</dbReference>
<dbReference type="CDD" id="cd17326">
    <property type="entry name" value="MFS_MFSD8"/>
    <property type="match status" value="1"/>
</dbReference>
<gene>
    <name evidence="7" type="ORF">CLUMA_CG006231</name>
</gene>
<evidence type="ECO:0000256" key="2">
    <source>
        <dbReference type="ARBA" id="ARBA00022448"/>
    </source>
</evidence>
<feature type="transmembrane region" description="Helical" evidence="6">
    <location>
        <begin position="463"/>
        <end position="483"/>
    </location>
</feature>
<dbReference type="SUPFAM" id="SSF103473">
    <property type="entry name" value="MFS general substrate transporter"/>
    <property type="match status" value="1"/>
</dbReference>
<keyword evidence="5 6" id="KW-0472">Membrane</keyword>
<dbReference type="InterPro" id="IPR051068">
    <property type="entry name" value="MFS_Domain-Containing_Protein"/>
</dbReference>
<dbReference type="InterPro" id="IPR011701">
    <property type="entry name" value="MFS"/>
</dbReference>
<feature type="transmembrane region" description="Helical" evidence="6">
    <location>
        <begin position="210"/>
        <end position="231"/>
    </location>
</feature>
<dbReference type="PANTHER" id="PTHR23510">
    <property type="entry name" value="INNER MEMBRANE TRANSPORT PROTEIN YAJR"/>
    <property type="match status" value="1"/>
</dbReference>
<evidence type="ECO:0000313" key="7">
    <source>
        <dbReference type="EMBL" id="CRK92704.1"/>
    </source>
</evidence>
<evidence type="ECO:0000256" key="5">
    <source>
        <dbReference type="ARBA" id="ARBA00023136"/>
    </source>
</evidence>
<feature type="transmembrane region" description="Helical" evidence="6">
    <location>
        <begin position="168"/>
        <end position="190"/>
    </location>
</feature>
<feature type="transmembrane region" description="Helical" evidence="6">
    <location>
        <begin position="74"/>
        <end position="96"/>
    </location>
</feature>
<feature type="transmembrane region" description="Helical" evidence="6">
    <location>
        <begin position="39"/>
        <end position="62"/>
    </location>
</feature>
<keyword evidence="8" id="KW-1185">Reference proteome</keyword>
<feature type="transmembrane region" description="Helical" evidence="6">
    <location>
        <begin position="301"/>
        <end position="322"/>
    </location>
</feature>
<dbReference type="AlphaFoldDB" id="A0A1J1HXA4"/>
<accession>A0A1J1HXA4</accession>
<name>A0A1J1HXA4_9DIPT</name>
<feature type="transmembrane region" description="Helical" evidence="6">
    <location>
        <begin position="434"/>
        <end position="457"/>
    </location>
</feature>
<keyword evidence="3 6" id="KW-0812">Transmembrane</keyword>
<dbReference type="GO" id="GO:0012505">
    <property type="term" value="C:endomembrane system"/>
    <property type="evidence" value="ECO:0007669"/>
    <property type="project" value="UniProtKB-SubCell"/>
</dbReference>
<feature type="transmembrane region" description="Helical" evidence="6">
    <location>
        <begin position="133"/>
        <end position="156"/>
    </location>
</feature>
<proteinExistence type="predicted"/>
<evidence type="ECO:0000313" key="8">
    <source>
        <dbReference type="Proteomes" id="UP000183832"/>
    </source>
</evidence>
<feature type="transmembrane region" description="Helical" evidence="6">
    <location>
        <begin position="401"/>
        <end position="422"/>
    </location>
</feature>
<organism evidence="7 8">
    <name type="scientific">Clunio marinus</name>
    <dbReference type="NCBI Taxonomy" id="568069"/>
    <lineage>
        <taxon>Eukaryota</taxon>
        <taxon>Metazoa</taxon>
        <taxon>Ecdysozoa</taxon>
        <taxon>Arthropoda</taxon>
        <taxon>Hexapoda</taxon>
        <taxon>Insecta</taxon>
        <taxon>Pterygota</taxon>
        <taxon>Neoptera</taxon>
        <taxon>Endopterygota</taxon>
        <taxon>Diptera</taxon>
        <taxon>Nematocera</taxon>
        <taxon>Chironomoidea</taxon>
        <taxon>Chironomidae</taxon>
        <taxon>Clunio</taxon>
    </lineage>
</organism>
<comment type="subcellular location">
    <subcellularLocation>
        <location evidence="1">Endomembrane system</location>
        <topology evidence="1">Multi-pass membrane protein</topology>
    </subcellularLocation>
</comment>
<evidence type="ECO:0000256" key="1">
    <source>
        <dbReference type="ARBA" id="ARBA00004127"/>
    </source>
</evidence>
<keyword evidence="4 6" id="KW-1133">Transmembrane helix</keyword>
<evidence type="ECO:0000256" key="4">
    <source>
        <dbReference type="ARBA" id="ARBA00022989"/>
    </source>
</evidence>
<keyword evidence="2" id="KW-0813">Transport</keyword>